<dbReference type="AlphaFoldDB" id="A0AAN7Y8W5"/>
<feature type="region of interest" description="Disordered" evidence="1">
    <location>
        <begin position="104"/>
        <end position="150"/>
    </location>
</feature>
<reference evidence="2 3" key="1">
    <citation type="submission" date="2023-08" db="EMBL/GenBank/DDBJ databases">
        <title>Black Yeasts Isolated from many extreme environments.</title>
        <authorList>
            <person name="Coleine C."/>
            <person name="Stajich J.E."/>
            <person name="Selbmann L."/>
        </authorList>
    </citation>
    <scope>NUCLEOTIDE SEQUENCE [LARGE SCALE GENOMIC DNA]</scope>
    <source>
        <strain evidence="2 3">CCFEE 5910</strain>
    </source>
</reference>
<dbReference type="InterPro" id="IPR053203">
    <property type="entry name" value="Cisplatin_resist-associated"/>
</dbReference>
<dbReference type="InterPro" id="IPR022024">
    <property type="entry name" value="DUF3602"/>
</dbReference>
<dbReference type="Proteomes" id="UP001309876">
    <property type="component" value="Unassembled WGS sequence"/>
</dbReference>
<dbReference type="PANTHER" id="PTHR34693">
    <property type="entry name" value="PROTEIN PAR32"/>
    <property type="match status" value="1"/>
</dbReference>
<gene>
    <name evidence="2" type="ORF">LTR05_007112</name>
</gene>
<dbReference type="EMBL" id="JAVRRJ010000008">
    <property type="protein sequence ID" value="KAK5081970.1"/>
    <property type="molecule type" value="Genomic_DNA"/>
</dbReference>
<dbReference type="Pfam" id="PF12223">
    <property type="entry name" value="DUF3602"/>
    <property type="match status" value="1"/>
</dbReference>
<dbReference type="PANTHER" id="PTHR34693:SF2">
    <property type="entry name" value="DUF3602 DOMAIN-CONTAINING PROTEIN"/>
    <property type="match status" value="1"/>
</dbReference>
<proteinExistence type="predicted"/>
<evidence type="ECO:0000313" key="2">
    <source>
        <dbReference type="EMBL" id="KAK5081970.1"/>
    </source>
</evidence>
<feature type="compositionally biased region" description="Low complexity" evidence="1">
    <location>
        <begin position="133"/>
        <end position="143"/>
    </location>
</feature>
<organism evidence="2 3">
    <name type="scientific">Lithohypha guttulata</name>
    <dbReference type="NCBI Taxonomy" id="1690604"/>
    <lineage>
        <taxon>Eukaryota</taxon>
        <taxon>Fungi</taxon>
        <taxon>Dikarya</taxon>
        <taxon>Ascomycota</taxon>
        <taxon>Pezizomycotina</taxon>
        <taxon>Eurotiomycetes</taxon>
        <taxon>Chaetothyriomycetidae</taxon>
        <taxon>Chaetothyriales</taxon>
        <taxon>Trichomeriaceae</taxon>
        <taxon>Lithohypha</taxon>
    </lineage>
</organism>
<protein>
    <submittedName>
        <fullName evidence="2">Uncharacterized protein</fullName>
    </submittedName>
</protein>
<comment type="caution">
    <text evidence="2">The sequence shown here is derived from an EMBL/GenBank/DDBJ whole genome shotgun (WGS) entry which is preliminary data.</text>
</comment>
<name>A0AAN7Y8W5_9EURO</name>
<keyword evidence="3" id="KW-1185">Reference proteome</keyword>
<feature type="compositionally biased region" description="Polar residues" evidence="1">
    <location>
        <begin position="114"/>
        <end position="125"/>
    </location>
</feature>
<accession>A0AAN7Y8W5</accession>
<evidence type="ECO:0000256" key="1">
    <source>
        <dbReference type="SAM" id="MobiDB-lite"/>
    </source>
</evidence>
<evidence type="ECO:0000313" key="3">
    <source>
        <dbReference type="Proteomes" id="UP001309876"/>
    </source>
</evidence>
<feature type="region of interest" description="Disordered" evidence="1">
    <location>
        <begin position="1"/>
        <end position="32"/>
    </location>
</feature>
<sequence>MSVSSRYSIVEPHPTVTPRQQYITTGRGGAGNAIKAPAAVTRGSDASGPAARASDASLNVSRRSFISGRGGAGNHIRESPRMFSFDEELNQQMQQSKHIAPVYHVGRGGAGNLHRSSPSTPTSYALQRRVSKDSSSSASSTESGADIATRNLKKGFKKLAGVF</sequence>